<dbReference type="InterPro" id="IPR011704">
    <property type="entry name" value="ATPase_dyneun-rel_AAA"/>
</dbReference>
<evidence type="ECO:0000259" key="2">
    <source>
        <dbReference type="Pfam" id="PF07728"/>
    </source>
</evidence>
<dbReference type="AlphaFoldDB" id="A0A420XFZ1"/>
<feature type="region of interest" description="Disordered" evidence="1">
    <location>
        <begin position="237"/>
        <end position="260"/>
    </location>
</feature>
<evidence type="ECO:0000256" key="1">
    <source>
        <dbReference type="SAM" id="MobiDB-lite"/>
    </source>
</evidence>
<gene>
    <name evidence="3" type="ORF">DES31_1455</name>
</gene>
<feature type="domain" description="ATPase dynein-related AAA" evidence="2">
    <location>
        <begin position="538"/>
        <end position="633"/>
    </location>
</feature>
<evidence type="ECO:0000313" key="4">
    <source>
        <dbReference type="Proteomes" id="UP000280099"/>
    </source>
</evidence>
<protein>
    <submittedName>
        <fullName evidence="3">5-methylcytosine-specific restriction protein B</fullName>
    </submittedName>
</protein>
<dbReference type="PANTHER" id="PTHR37291:SF1">
    <property type="entry name" value="TYPE IV METHYL-DIRECTED RESTRICTION ENZYME ECOKMCRB SUBUNIT"/>
    <property type="match status" value="1"/>
</dbReference>
<dbReference type="Pfam" id="PF07728">
    <property type="entry name" value="AAA_5"/>
    <property type="match status" value="1"/>
</dbReference>
<proteinExistence type="predicted"/>
<dbReference type="Gene3D" id="3.40.50.300">
    <property type="entry name" value="P-loop containing nucleotide triphosphate hydrolases"/>
    <property type="match status" value="1"/>
</dbReference>
<sequence>MSVNNEQGYTWIPTFKAIADWLVDYKDRQEELIDILIEIGVGNGLKDVDSDGKKSTLKEIDPFTFIALILKFGDEKRKTFISNLIKKMGIQIPIPKDFYGVPKSQQVNAWLFPSKDQRSDDSIPLLWKFFEQIRNGKIDDDTFDKVLKIKKVGFDKLTQNIFYINPSKYLPIDSQTRPFLISLRLNVPKNNKNEKLANYQRCLDEVRIKTNNKPFWEISYEAWIENQNSKKYKKQVQSPQVNTQMKQNSKSNNTTTIPLNRILYGPPGTGKTYKTTELAVECVDPNWYAKLTQQYPEPEQYSVERRNKLKVRYDELTAEGRIAFTTFHQSFAYEDFIEGIRAEIDEETKQVYYSVEDGVFKRLANASLNETMRERLVDLSKEPNIWKISLGRREEAEFRKACIEAGEARIGWKEVGDLNIDINDKTEAEKKYFYDQSSQNQNSITNFHENIQIGDIIVCLQTRKSIEAVGIVTSDYFYDKNSIDKFSCYPHVRKVNWFLKNVSIDIYSLNHNKLLEIPTCVPLKHLKWSSLLDELERQDYFKDRSALDTSRPRENNYMLIIDEINRGNISRIFGELITLLEPDKRKGGSDAREVTLPYSKEKFSVPSNLYILGTMNTADKSLTQLDLALRRRFEFSELLPNPRLLEGITVHGVDVSELLSTINARIEVLLDREHTIGHSYFWTLKNLEKEEQKEKELANIFEKRIIPLLQEYFFSDWERIGWVLNDSNKQADEKFIQTESLSPKLSELFGSDIEGLVNDRRYKINERAFSKPESYQKILMPHTQLPESSDSQE</sequence>
<dbReference type="Proteomes" id="UP000280099">
    <property type="component" value="Unassembled WGS sequence"/>
</dbReference>
<dbReference type="EMBL" id="RBJC01000007">
    <property type="protein sequence ID" value="RKR71720.1"/>
    <property type="molecule type" value="Genomic_DNA"/>
</dbReference>
<reference evidence="3 4" key="1">
    <citation type="submission" date="2018-10" db="EMBL/GenBank/DDBJ databases">
        <title>Genomic Encyclopedia of Type Strains, Phase IV (KMG-IV): sequencing the most valuable type-strain genomes for metagenomic binning, comparative biology and taxonomic classification.</title>
        <authorList>
            <person name="Goeker M."/>
        </authorList>
    </citation>
    <scope>NUCLEOTIDE SEQUENCE [LARGE SCALE GENOMIC DNA]</scope>
    <source>
        <strain evidence="3 4">DSM 23800</strain>
    </source>
</reference>
<dbReference type="PANTHER" id="PTHR37291">
    <property type="entry name" value="5-METHYLCYTOSINE-SPECIFIC RESTRICTION ENZYME B"/>
    <property type="match status" value="1"/>
</dbReference>
<organism evidence="3 4">
    <name type="scientific">Otariodibacter oris</name>
    <dbReference type="NCBI Taxonomy" id="1032623"/>
    <lineage>
        <taxon>Bacteria</taxon>
        <taxon>Pseudomonadati</taxon>
        <taxon>Pseudomonadota</taxon>
        <taxon>Gammaproteobacteria</taxon>
        <taxon>Pasteurellales</taxon>
        <taxon>Pasteurellaceae</taxon>
        <taxon>Otariodibacter</taxon>
    </lineage>
</organism>
<dbReference type="OrthoDB" id="9781481at2"/>
<dbReference type="InterPro" id="IPR052934">
    <property type="entry name" value="Methyl-DNA_Rec/Restrict_Enz"/>
</dbReference>
<feature type="compositionally biased region" description="Polar residues" evidence="1">
    <location>
        <begin position="237"/>
        <end position="258"/>
    </location>
</feature>
<dbReference type="GO" id="GO:0005524">
    <property type="term" value="F:ATP binding"/>
    <property type="evidence" value="ECO:0007669"/>
    <property type="project" value="InterPro"/>
</dbReference>
<dbReference type="RefSeq" id="WP_121123528.1">
    <property type="nucleotide sequence ID" value="NZ_CP016604.1"/>
</dbReference>
<name>A0A420XFZ1_9PAST</name>
<dbReference type="InterPro" id="IPR027417">
    <property type="entry name" value="P-loop_NTPase"/>
</dbReference>
<evidence type="ECO:0000313" key="3">
    <source>
        <dbReference type="EMBL" id="RKR71720.1"/>
    </source>
</evidence>
<comment type="caution">
    <text evidence="3">The sequence shown here is derived from an EMBL/GenBank/DDBJ whole genome shotgun (WGS) entry which is preliminary data.</text>
</comment>
<dbReference type="SUPFAM" id="SSF52540">
    <property type="entry name" value="P-loop containing nucleoside triphosphate hydrolases"/>
    <property type="match status" value="1"/>
</dbReference>
<keyword evidence="4" id="KW-1185">Reference proteome</keyword>
<accession>A0A420XFZ1</accession>
<dbReference type="GO" id="GO:0016887">
    <property type="term" value="F:ATP hydrolysis activity"/>
    <property type="evidence" value="ECO:0007669"/>
    <property type="project" value="InterPro"/>
</dbReference>